<feature type="transmembrane region" description="Helical" evidence="1">
    <location>
        <begin position="114"/>
        <end position="130"/>
    </location>
</feature>
<dbReference type="EMBL" id="LN890655">
    <property type="protein sequence ID" value="CUS05173.2"/>
    <property type="molecule type" value="Genomic_DNA"/>
</dbReference>
<feature type="transmembrane region" description="Helical" evidence="1">
    <location>
        <begin position="142"/>
        <end position="163"/>
    </location>
</feature>
<feature type="transmembrane region" description="Helical" evidence="1">
    <location>
        <begin position="169"/>
        <end position="188"/>
    </location>
</feature>
<accession>A0A161KCV7</accession>
<protein>
    <recommendedName>
        <fullName evidence="4">Prenyltransferase</fullName>
    </recommendedName>
</protein>
<dbReference type="AlphaFoldDB" id="A0A161KCV7"/>
<dbReference type="Pfam" id="PF14256">
    <property type="entry name" value="YwiC"/>
    <property type="match status" value="1"/>
</dbReference>
<feature type="transmembrane region" description="Helical" evidence="1">
    <location>
        <begin position="85"/>
        <end position="108"/>
    </location>
</feature>
<keyword evidence="1" id="KW-0812">Transmembrane</keyword>
<evidence type="ECO:0000313" key="3">
    <source>
        <dbReference type="Proteomes" id="UP000215027"/>
    </source>
</evidence>
<keyword evidence="3" id="KW-1185">Reference proteome</keyword>
<proteinExistence type="predicted"/>
<evidence type="ECO:0008006" key="4">
    <source>
        <dbReference type="Google" id="ProtNLM"/>
    </source>
</evidence>
<dbReference type="InterPro" id="IPR025576">
    <property type="entry name" value="YwiC"/>
</dbReference>
<feature type="transmembrane region" description="Helical" evidence="1">
    <location>
        <begin position="254"/>
        <end position="277"/>
    </location>
</feature>
<feature type="transmembrane region" description="Helical" evidence="1">
    <location>
        <begin position="39"/>
        <end position="64"/>
    </location>
</feature>
<dbReference type="Proteomes" id="UP000215027">
    <property type="component" value="Chromosome I"/>
</dbReference>
<dbReference type="RefSeq" id="WP_095044420.1">
    <property type="nucleotide sequence ID" value="NZ_LN890655.1"/>
</dbReference>
<keyword evidence="1" id="KW-1133">Transmembrane helix</keyword>
<feature type="transmembrane region" description="Helical" evidence="1">
    <location>
        <begin position="224"/>
        <end position="242"/>
    </location>
</feature>
<keyword evidence="1" id="KW-0472">Membrane</keyword>
<organism evidence="2 3">
    <name type="scientific">Candidatus Promineifilum breve</name>
    <dbReference type="NCBI Taxonomy" id="1806508"/>
    <lineage>
        <taxon>Bacteria</taxon>
        <taxon>Bacillati</taxon>
        <taxon>Chloroflexota</taxon>
        <taxon>Ardenticatenia</taxon>
        <taxon>Candidatus Promineifilales</taxon>
        <taxon>Candidatus Promineifilaceae</taxon>
        <taxon>Candidatus Promineifilum</taxon>
    </lineage>
</organism>
<gene>
    <name evidence="2" type="ORF">CFX0092_A3295</name>
</gene>
<name>A0A161KCV7_9CHLR</name>
<reference evidence="2" key="1">
    <citation type="submission" date="2016-01" db="EMBL/GenBank/DDBJ databases">
        <authorList>
            <person name="Mcilroy J.S."/>
            <person name="Karst M S."/>
            <person name="Albertsen M."/>
        </authorList>
    </citation>
    <scope>NUCLEOTIDE SEQUENCE</scope>
    <source>
        <strain evidence="2">Cfx-K</strain>
    </source>
</reference>
<sequence>MAQSLPPKTANPSTARPPSFRSVALPAEHGSWSLVTEPILLGLLVAPSWAGAALAVAAFALFLFNRPFKVYWADRRRGRTFARTLLARRFALIYGGVGLLLAAVAFGLAGPRPFAPVLVAAPLLLIFVFYDQRPGRFWQAELAAPVAFAAIVAAIALADGWGWPAALGLWGFMVARAVPAVLFIRARLRLDKGRAAGPGESLAAVIGAHALAVSGVAALVWAGWLPWLGIVATAMLLARAVWGLSPWRWRSSVIALGFLETGFGLLAVLIVALGYWLK</sequence>
<dbReference type="KEGG" id="pbf:CFX0092_A3295"/>
<dbReference type="OrthoDB" id="158775at2"/>
<evidence type="ECO:0000313" key="2">
    <source>
        <dbReference type="EMBL" id="CUS05173.2"/>
    </source>
</evidence>
<evidence type="ECO:0000256" key="1">
    <source>
        <dbReference type="SAM" id="Phobius"/>
    </source>
</evidence>